<keyword evidence="1" id="KW-0413">Isomerase</keyword>
<keyword evidence="4" id="KW-1185">Reference proteome</keyword>
<dbReference type="Proteomes" id="UP000245880">
    <property type="component" value="Unassembled WGS sequence"/>
</dbReference>
<dbReference type="EMBL" id="QGDT01000002">
    <property type="protein sequence ID" value="PWJ59660.1"/>
    <property type="molecule type" value="Genomic_DNA"/>
</dbReference>
<sequence length="287" mass="31771">MNKIGFNVLAWTAAVSDDVFPIVDRLKSIGYDGVEFYLGTPELEPYKRMGDYTKSLGLATTAVVTVGKDDNPISESAAVRAKGLDKIKWAVDRAHALQATVICGPFHSAHMGFANRPALDQEYALAGEVLHAAGEYAAQANIVFAMEALNRFECYLCNTSAQLKKLVEAANHPNVRAMFDTHHANIEEKNYGVAIETIAPYLEHVHISENDRGTPGEGQVLWDDAFSALAKIDYKGWLTIEAFSRNDPDFANAIGVWREFSDPWDIAEKGYQFIKEMCIKHQLGSQL</sequence>
<proteinExistence type="predicted"/>
<dbReference type="InterPro" id="IPR050417">
    <property type="entry name" value="Sugar_Epim/Isomerase"/>
</dbReference>
<reference evidence="3 4" key="1">
    <citation type="submission" date="2018-03" db="EMBL/GenBank/DDBJ databases">
        <title>Genomic Encyclopedia of Archaeal and Bacterial Type Strains, Phase II (KMG-II): from individual species to whole genera.</title>
        <authorList>
            <person name="Goeker M."/>
        </authorList>
    </citation>
    <scope>NUCLEOTIDE SEQUENCE [LARGE SCALE GENOMIC DNA]</scope>
    <source>
        <strain evidence="3 4">DSM 100346</strain>
    </source>
</reference>
<evidence type="ECO:0000313" key="4">
    <source>
        <dbReference type="Proteomes" id="UP000245880"/>
    </source>
</evidence>
<dbReference type="Gene3D" id="3.20.20.150">
    <property type="entry name" value="Divalent-metal-dependent TIM barrel enzymes"/>
    <property type="match status" value="1"/>
</dbReference>
<evidence type="ECO:0000259" key="2">
    <source>
        <dbReference type="Pfam" id="PF01261"/>
    </source>
</evidence>
<dbReference type="InterPro" id="IPR013022">
    <property type="entry name" value="Xyl_isomerase-like_TIM-brl"/>
</dbReference>
<dbReference type="Pfam" id="PF01261">
    <property type="entry name" value="AP_endonuc_2"/>
    <property type="match status" value="1"/>
</dbReference>
<name>A0A316AS38_9BACT</name>
<dbReference type="RefSeq" id="WP_109673507.1">
    <property type="nucleotide sequence ID" value="NZ_QGDT01000002.1"/>
</dbReference>
<comment type="caution">
    <text evidence="3">The sequence shown here is derived from an EMBL/GenBank/DDBJ whole genome shotgun (WGS) entry which is preliminary data.</text>
</comment>
<feature type="domain" description="Xylose isomerase-like TIM barrel" evidence="2">
    <location>
        <begin position="23"/>
        <end position="255"/>
    </location>
</feature>
<evidence type="ECO:0000256" key="1">
    <source>
        <dbReference type="ARBA" id="ARBA00023235"/>
    </source>
</evidence>
<dbReference type="PANTHER" id="PTHR43489">
    <property type="entry name" value="ISOMERASE"/>
    <property type="match status" value="1"/>
</dbReference>
<organism evidence="3 4">
    <name type="scientific">Dyadobacter jejuensis</name>
    <dbReference type="NCBI Taxonomy" id="1082580"/>
    <lineage>
        <taxon>Bacteria</taxon>
        <taxon>Pseudomonadati</taxon>
        <taxon>Bacteroidota</taxon>
        <taxon>Cytophagia</taxon>
        <taxon>Cytophagales</taxon>
        <taxon>Spirosomataceae</taxon>
        <taxon>Dyadobacter</taxon>
    </lineage>
</organism>
<evidence type="ECO:0000313" key="3">
    <source>
        <dbReference type="EMBL" id="PWJ59660.1"/>
    </source>
</evidence>
<protein>
    <submittedName>
        <fullName evidence="3">D-psicose/D-tagatose/L-ribulose 3-epimerase</fullName>
    </submittedName>
</protein>
<dbReference type="AlphaFoldDB" id="A0A316AS38"/>
<dbReference type="SUPFAM" id="SSF51658">
    <property type="entry name" value="Xylose isomerase-like"/>
    <property type="match status" value="1"/>
</dbReference>
<dbReference type="InterPro" id="IPR036237">
    <property type="entry name" value="Xyl_isomerase-like_sf"/>
</dbReference>
<dbReference type="OrthoDB" id="9801426at2"/>
<accession>A0A316AS38</accession>
<dbReference type="PANTHER" id="PTHR43489:SF7">
    <property type="entry name" value="3-DEHYDRO-D-GULOSIDE 4-EPIMERASE-RELATED"/>
    <property type="match status" value="1"/>
</dbReference>
<dbReference type="GO" id="GO:0016853">
    <property type="term" value="F:isomerase activity"/>
    <property type="evidence" value="ECO:0007669"/>
    <property type="project" value="UniProtKB-KW"/>
</dbReference>
<gene>
    <name evidence="3" type="ORF">CLV98_102494</name>
</gene>